<evidence type="ECO:0000256" key="11">
    <source>
        <dbReference type="ARBA" id="ARBA00025119"/>
    </source>
</evidence>
<dbReference type="InterPro" id="IPR013525">
    <property type="entry name" value="ABC2_TM"/>
</dbReference>
<reference evidence="15 17" key="2">
    <citation type="submission" date="2019-08" db="EMBL/GenBank/DDBJ databases">
        <authorList>
            <person name="Peeters C."/>
        </authorList>
    </citation>
    <scope>NUCLEOTIDE SEQUENCE [LARGE SCALE GENOMIC DNA]</scope>
    <source>
        <strain evidence="15 17">LMG 18089</strain>
    </source>
</reference>
<dbReference type="PANTHER" id="PTHR43229">
    <property type="entry name" value="NODULATION PROTEIN J"/>
    <property type="match status" value="1"/>
</dbReference>
<evidence type="ECO:0000256" key="3">
    <source>
        <dbReference type="ARBA" id="ARBA00011350"/>
    </source>
</evidence>
<name>A0A5E5P210_9BURK</name>
<dbReference type="PROSITE" id="PS51012">
    <property type="entry name" value="ABC_TM2"/>
    <property type="match status" value="1"/>
</dbReference>
<evidence type="ECO:0000256" key="1">
    <source>
        <dbReference type="ARBA" id="ARBA00004429"/>
    </source>
</evidence>
<dbReference type="RefSeq" id="WP_082117757.1">
    <property type="nucleotide sequence ID" value="NZ_CABPSX010000001.1"/>
</dbReference>
<keyword evidence="10 12" id="KW-0472">Membrane</keyword>
<evidence type="ECO:0000256" key="12">
    <source>
        <dbReference type="RuleBase" id="RU361157"/>
    </source>
</evidence>
<dbReference type="PIRSF" id="PIRSF006648">
    <property type="entry name" value="DrrB"/>
    <property type="match status" value="1"/>
</dbReference>
<accession>A0A5E5P210</accession>
<evidence type="ECO:0000256" key="6">
    <source>
        <dbReference type="ARBA" id="ARBA00022475"/>
    </source>
</evidence>
<keyword evidence="9 12" id="KW-1133">Transmembrane helix</keyword>
<gene>
    <name evidence="14" type="ORF">EJE83_10630</name>
    <name evidence="15" type="ORF">PAP18089_00786</name>
</gene>
<evidence type="ECO:0000256" key="8">
    <source>
        <dbReference type="ARBA" id="ARBA00022692"/>
    </source>
</evidence>
<dbReference type="AlphaFoldDB" id="A0A5E5P210"/>
<proteinExistence type="inferred from homology"/>
<keyword evidence="16" id="KW-1185">Reference proteome</keyword>
<organism evidence="15 17">
    <name type="scientific">Pandoraea apista</name>
    <dbReference type="NCBI Taxonomy" id="93218"/>
    <lineage>
        <taxon>Bacteria</taxon>
        <taxon>Pseudomonadati</taxon>
        <taxon>Pseudomonadota</taxon>
        <taxon>Betaproteobacteria</taxon>
        <taxon>Burkholderiales</taxon>
        <taxon>Burkholderiaceae</taxon>
        <taxon>Pandoraea</taxon>
    </lineage>
</organism>
<evidence type="ECO:0000256" key="7">
    <source>
        <dbReference type="ARBA" id="ARBA00022519"/>
    </source>
</evidence>
<dbReference type="InterPro" id="IPR000412">
    <property type="entry name" value="ABC_2_transport"/>
</dbReference>
<sequence length="294" mass="31617">MTEHERHDSGSHSLTESAAAASASTSRIATPHGHPPDAPRYLPGLTPWTGVWRRNFLVWRKLAIASMFGNLADPMIYLFGLGFGLGMMVGEVDGTSYIAFLAAGTVGSSVMFSASFESMYSGFSRMHVQRTWEALMHTPLTLGDVVLGEVVWAASKAVLSGLAILGVASVLGYARIESLPVVLPAVLLAGLAFASLAMVMTALAPSYDFFMFYQTLVMTPMLLLSGVFFPLSQLPAAARHVTEWLPLAHAVALIRPAMLGRAIDMPWLHAGALAVYGIVGFTVALVLLRRRILR</sequence>
<dbReference type="PANTHER" id="PTHR43229:SF2">
    <property type="entry name" value="NODULATION PROTEIN J"/>
    <property type="match status" value="1"/>
</dbReference>
<evidence type="ECO:0000259" key="13">
    <source>
        <dbReference type="PROSITE" id="PS51012"/>
    </source>
</evidence>
<evidence type="ECO:0000256" key="2">
    <source>
        <dbReference type="ARBA" id="ARBA00008394"/>
    </source>
</evidence>
<dbReference type="InterPro" id="IPR051784">
    <property type="entry name" value="Nod_factor_ABC_transporter"/>
</dbReference>
<dbReference type="InterPro" id="IPR005981">
    <property type="entry name" value="ABC_transptNodJ"/>
</dbReference>
<comment type="subunit">
    <text evidence="3">The complex is composed of two ATP-binding proteins (NodI) and two transmembrane proteins (NodJ).</text>
</comment>
<dbReference type="GO" id="GO:0015772">
    <property type="term" value="P:oligosaccharide transport"/>
    <property type="evidence" value="ECO:0007669"/>
    <property type="project" value="InterPro"/>
</dbReference>
<comment type="subcellular location">
    <subcellularLocation>
        <location evidence="1 12">Cell inner membrane</location>
        <topology evidence="1 12">Multi-pass membrane protein</topology>
    </subcellularLocation>
</comment>
<dbReference type="PRINTS" id="PR00164">
    <property type="entry name" value="ABC2TRNSPORT"/>
</dbReference>
<evidence type="ECO:0000256" key="4">
    <source>
        <dbReference type="ARBA" id="ARBA00022448"/>
    </source>
</evidence>
<evidence type="ECO:0000256" key="10">
    <source>
        <dbReference type="ARBA" id="ARBA00023136"/>
    </source>
</evidence>
<dbReference type="GO" id="GO:0140359">
    <property type="term" value="F:ABC-type transporter activity"/>
    <property type="evidence" value="ECO:0007669"/>
    <property type="project" value="InterPro"/>
</dbReference>
<feature type="domain" description="ABC transmembrane type-2" evidence="13">
    <location>
        <begin position="65"/>
        <end position="291"/>
    </location>
</feature>
<keyword evidence="8 12" id="KW-0812">Transmembrane</keyword>
<comment type="function">
    <text evidence="11">Part of the ABC transporter complex NodIJ involved in the export of the nodulation factors (Nod factors), the bacterial signal molecules that induce symbiosis and subsequent nodulation induction. Nod factors are LCO (lipo-chitin oligosaccharide), a modified beta-1,4-linked N-acetylglucosamine oligosaccharide. This subunit encodes the transporter.</text>
</comment>
<dbReference type="OrthoDB" id="9778589at2"/>
<keyword evidence="5" id="KW-0536">Nodulation</keyword>
<dbReference type="Pfam" id="PF01061">
    <property type="entry name" value="ABC2_membrane"/>
    <property type="match status" value="1"/>
</dbReference>
<evidence type="ECO:0000256" key="9">
    <source>
        <dbReference type="ARBA" id="ARBA00022989"/>
    </source>
</evidence>
<dbReference type="Proteomes" id="UP000364291">
    <property type="component" value="Unassembled WGS sequence"/>
</dbReference>
<keyword evidence="4 12" id="KW-0813">Transport</keyword>
<feature type="transmembrane region" description="Helical" evidence="12">
    <location>
        <begin position="269"/>
        <end position="288"/>
    </location>
</feature>
<keyword evidence="6 12" id="KW-1003">Cell membrane</keyword>
<feature type="transmembrane region" description="Helical" evidence="12">
    <location>
        <begin position="210"/>
        <end position="232"/>
    </location>
</feature>
<evidence type="ECO:0000313" key="14">
    <source>
        <dbReference type="EMBL" id="RSK81921.1"/>
    </source>
</evidence>
<comment type="similarity">
    <text evidence="2">Belongs to the ABC-2 integral membrane protein family. Lipooligosaccharide exporter (TC 3.A.1.102) subfamily.</text>
</comment>
<dbReference type="InterPro" id="IPR047817">
    <property type="entry name" value="ABC2_TM_bact-type"/>
</dbReference>
<dbReference type="EMBL" id="RWHX01000015">
    <property type="protein sequence ID" value="RSK81921.1"/>
    <property type="molecule type" value="Genomic_DNA"/>
</dbReference>
<feature type="transmembrane region" description="Helical" evidence="12">
    <location>
        <begin position="97"/>
        <end position="116"/>
    </location>
</feature>
<feature type="transmembrane region" description="Helical" evidence="12">
    <location>
        <begin position="181"/>
        <end position="204"/>
    </location>
</feature>
<evidence type="ECO:0000313" key="16">
    <source>
        <dbReference type="Proteomes" id="UP000270216"/>
    </source>
</evidence>
<feature type="transmembrane region" description="Helical" evidence="12">
    <location>
        <begin position="62"/>
        <end position="85"/>
    </location>
</feature>
<dbReference type="EMBL" id="CABPSX010000001">
    <property type="protein sequence ID" value="VVG69829.1"/>
    <property type="molecule type" value="Genomic_DNA"/>
</dbReference>
<reference evidence="14 16" key="1">
    <citation type="submission" date="2018-12" db="EMBL/GenBank/DDBJ databases">
        <title>Whole genome sequence of a Pandoraea apista isolate from a patient with cystic fibrosis.</title>
        <authorList>
            <person name="Kenna D.T."/>
            <person name="Turton J.F."/>
        </authorList>
    </citation>
    <scope>NUCLEOTIDE SEQUENCE [LARGE SCALE GENOMIC DNA]</scope>
    <source>
        <strain evidence="14 16">Pa13324</strain>
    </source>
</reference>
<keyword evidence="7" id="KW-0997">Cell inner membrane</keyword>
<evidence type="ECO:0000313" key="15">
    <source>
        <dbReference type="EMBL" id="VVG69829.1"/>
    </source>
</evidence>
<evidence type="ECO:0000313" key="17">
    <source>
        <dbReference type="Proteomes" id="UP000364291"/>
    </source>
</evidence>
<protein>
    <recommendedName>
        <fullName evidence="12">Transport permease protein</fullName>
    </recommendedName>
</protein>
<dbReference type="NCBIfam" id="TIGR01291">
    <property type="entry name" value="nodJ"/>
    <property type="match status" value="1"/>
</dbReference>
<feature type="transmembrane region" description="Helical" evidence="12">
    <location>
        <begin position="150"/>
        <end position="174"/>
    </location>
</feature>
<dbReference type="Proteomes" id="UP000270216">
    <property type="component" value="Unassembled WGS sequence"/>
</dbReference>
<evidence type="ECO:0000256" key="5">
    <source>
        <dbReference type="ARBA" id="ARBA00022458"/>
    </source>
</evidence>
<dbReference type="GO" id="GO:0043190">
    <property type="term" value="C:ATP-binding cassette (ABC) transporter complex"/>
    <property type="evidence" value="ECO:0007669"/>
    <property type="project" value="InterPro"/>
</dbReference>